<gene>
    <name evidence="2" type="ORF">E2562_006118</name>
</gene>
<feature type="compositionally biased region" description="Basic and acidic residues" evidence="1">
    <location>
        <begin position="313"/>
        <end position="329"/>
    </location>
</feature>
<dbReference type="Proteomes" id="UP000479710">
    <property type="component" value="Unassembled WGS sequence"/>
</dbReference>
<evidence type="ECO:0000313" key="3">
    <source>
        <dbReference type="Proteomes" id="UP000479710"/>
    </source>
</evidence>
<dbReference type="AlphaFoldDB" id="A0A6G1EVQ7"/>
<organism evidence="2 3">
    <name type="scientific">Oryza meyeriana var. granulata</name>
    <dbReference type="NCBI Taxonomy" id="110450"/>
    <lineage>
        <taxon>Eukaryota</taxon>
        <taxon>Viridiplantae</taxon>
        <taxon>Streptophyta</taxon>
        <taxon>Embryophyta</taxon>
        <taxon>Tracheophyta</taxon>
        <taxon>Spermatophyta</taxon>
        <taxon>Magnoliopsida</taxon>
        <taxon>Liliopsida</taxon>
        <taxon>Poales</taxon>
        <taxon>Poaceae</taxon>
        <taxon>BOP clade</taxon>
        <taxon>Oryzoideae</taxon>
        <taxon>Oryzeae</taxon>
        <taxon>Oryzinae</taxon>
        <taxon>Oryza</taxon>
        <taxon>Oryza meyeriana</taxon>
    </lineage>
</organism>
<accession>A0A6G1EVQ7</accession>
<comment type="caution">
    <text evidence="2">The sequence shown here is derived from an EMBL/GenBank/DDBJ whole genome shotgun (WGS) entry which is preliminary data.</text>
</comment>
<feature type="region of interest" description="Disordered" evidence="1">
    <location>
        <begin position="302"/>
        <end position="344"/>
    </location>
</feature>
<keyword evidence="3" id="KW-1185">Reference proteome</keyword>
<name>A0A6G1EVQ7_9ORYZ</name>
<reference evidence="2 3" key="1">
    <citation type="submission" date="2019-11" db="EMBL/GenBank/DDBJ databases">
        <title>Whole genome sequence of Oryza granulata.</title>
        <authorList>
            <person name="Li W."/>
        </authorList>
    </citation>
    <scope>NUCLEOTIDE SEQUENCE [LARGE SCALE GENOMIC DNA]</scope>
    <source>
        <strain evidence="3">cv. Menghai</strain>
        <tissue evidence="2">Leaf</tissue>
    </source>
</reference>
<dbReference type="EMBL" id="SPHZ02000002">
    <property type="protein sequence ID" value="KAF0928695.1"/>
    <property type="molecule type" value="Genomic_DNA"/>
</dbReference>
<proteinExistence type="predicted"/>
<dbReference type="OrthoDB" id="696399at2759"/>
<evidence type="ECO:0000313" key="2">
    <source>
        <dbReference type="EMBL" id="KAF0928695.1"/>
    </source>
</evidence>
<evidence type="ECO:0000256" key="1">
    <source>
        <dbReference type="SAM" id="MobiDB-lite"/>
    </source>
</evidence>
<sequence length="344" mass="38178">MGTPSRPGSPEIASLVNPRAVESSVEEALMPAVAYTADQSPFCDDLREFNSLVWLEIVEEAGYDVADLPPAYIILYPDILAKGWGWQRLVPYSPNSVQWPDFKRYLENYFTENRGKVAALCAQHKPEPVGQGVAYEYNELCAAANMCIGMESKLLRTSFRVLTLEEICLSTLIKDRARQLIQSKDESPAATAGLVCIAKEAELMFKLLRCEFDTTELVELSNKVRRSASNLMLYKDSEFATAAAGAMLGMAEEAMSFGRLLSPYDDDMEYSMCDEIREQTAKLFTKLEEEFACKAADNADTVSTSAGGTSEKPIGDKFKEVGGLEESKEKRKLNKIGNKTKVEM</sequence>
<protein>
    <submittedName>
        <fullName evidence="2">Uncharacterized protein</fullName>
    </submittedName>
</protein>